<proteinExistence type="predicted"/>
<reference evidence="1 2" key="1">
    <citation type="journal article" date="2019" name="Int. J. Syst. Evol. Microbiol.">
        <title>The Global Catalogue of Microorganisms (GCM) 10K type strain sequencing project: providing services to taxonomists for standard genome sequencing and annotation.</title>
        <authorList>
            <consortium name="The Broad Institute Genomics Platform"/>
            <consortium name="The Broad Institute Genome Sequencing Center for Infectious Disease"/>
            <person name="Wu L."/>
            <person name="Ma J."/>
        </authorList>
    </citation>
    <scope>NUCLEOTIDE SEQUENCE [LARGE SCALE GENOMIC DNA]</scope>
    <source>
        <strain evidence="1 2">JCM 3380</strain>
    </source>
</reference>
<keyword evidence="2" id="KW-1185">Reference proteome</keyword>
<dbReference type="EMBL" id="BAAABU010000006">
    <property type="protein sequence ID" value="GAA0232721.1"/>
    <property type="molecule type" value="Genomic_DNA"/>
</dbReference>
<name>A0ABN0TXI6_9PSEU</name>
<comment type="caution">
    <text evidence="1">The sequence shown here is derived from an EMBL/GenBank/DDBJ whole genome shotgun (WGS) entry which is preliminary data.</text>
</comment>
<gene>
    <name evidence="1" type="ORF">GCM10010492_34360</name>
</gene>
<dbReference type="RefSeq" id="WP_343934829.1">
    <property type="nucleotide sequence ID" value="NZ_BAAABU010000006.1"/>
</dbReference>
<evidence type="ECO:0008006" key="3">
    <source>
        <dbReference type="Google" id="ProtNLM"/>
    </source>
</evidence>
<organism evidence="1 2">
    <name type="scientific">Saccharothrix mutabilis subsp. mutabilis</name>
    <dbReference type="NCBI Taxonomy" id="66855"/>
    <lineage>
        <taxon>Bacteria</taxon>
        <taxon>Bacillati</taxon>
        <taxon>Actinomycetota</taxon>
        <taxon>Actinomycetes</taxon>
        <taxon>Pseudonocardiales</taxon>
        <taxon>Pseudonocardiaceae</taxon>
        <taxon>Saccharothrix</taxon>
    </lineage>
</organism>
<protein>
    <recommendedName>
        <fullName evidence="3">DUF4304 domain-containing protein</fullName>
    </recommendedName>
</protein>
<evidence type="ECO:0000313" key="1">
    <source>
        <dbReference type="EMBL" id="GAA0232721.1"/>
    </source>
</evidence>
<accession>A0ABN0TXI6</accession>
<sequence length="145" mass="15879">MKKADVDAVLREFDGVFRENGFTGAKGTYKLPGGVRLKVQLDRNGWDPDLGWGLLFTAEDTAAADEVGNTPMDSRLQVTPQALDKALGKKALGALYEDNPRVRSRLKSGWFAFEHADRLRAVLTLVLGPALAHVRAWAESVRSVS</sequence>
<dbReference type="Proteomes" id="UP001500416">
    <property type="component" value="Unassembled WGS sequence"/>
</dbReference>
<evidence type="ECO:0000313" key="2">
    <source>
        <dbReference type="Proteomes" id="UP001500416"/>
    </source>
</evidence>